<dbReference type="HOGENOM" id="CLU_2688868_0_0_1"/>
<dbReference type="GeneID" id="24107540"/>
<organism evidence="1 2">
    <name type="scientific">Pseudozyma hubeiensis (strain SY62)</name>
    <name type="common">Yeast</name>
    <dbReference type="NCBI Taxonomy" id="1305764"/>
    <lineage>
        <taxon>Eukaryota</taxon>
        <taxon>Fungi</taxon>
        <taxon>Dikarya</taxon>
        <taxon>Basidiomycota</taxon>
        <taxon>Ustilaginomycotina</taxon>
        <taxon>Ustilaginomycetes</taxon>
        <taxon>Ustilaginales</taxon>
        <taxon>Ustilaginaceae</taxon>
        <taxon>Pseudozyma</taxon>
    </lineage>
</organism>
<keyword evidence="2" id="KW-1185">Reference proteome</keyword>
<protein>
    <submittedName>
        <fullName evidence="1">Efflux transporter</fullName>
    </submittedName>
</protein>
<dbReference type="EMBL" id="DF238785">
    <property type="protein sequence ID" value="GAC94674.1"/>
    <property type="molecule type" value="Genomic_DNA"/>
</dbReference>
<sequence length="74" mass="8309">MFIALDSFRCRNGVIIHVALLRRIRHTSFTQPVVAASEHLFNTHSALAASAVSQDVNRRSLSDHARRGQCHKKT</sequence>
<accession>R9P0N2</accession>
<evidence type="ECO:0000313" key="2">
    <source>
        <dbReference type="Proteomes" id="UP000014071"/>
    </source>
</evidence>
<proteinExistence type="predicted"/>
<name>R9P0N2_PSEHS</name>
<reference evidence="2" key="1">
    <citation type="journal article" date="2013" name="Genome Announc.">
        <title>Draft genome sequence of the basidiomycetous yeast-like fungus Pseudozyma hubeiensis SY62, which produces an abundant amount of the biosurfactant mannosylerythritol lipids.</title>
        <authorList>
            <person name="Konishi M."/>
            <person name="Hatada Y."/>
            <person name="Horiuchi J."/>
        </authorList>
    </citation>
    <scope>NUCLEOTIDE SEQUENCE [LARGE SCALE GENOMIC DNA]</scope>
    <source>
        <strain evidence="2">SY62</strain>
    </source>
</reference>
<evidence type="ECO:0000313" key="1">
    <source>
        <dbReference type="EMBL" id="GAC94674.1"/>
    </source>
</evidence>
<dbReference type="AlphaFoldDB" id="R9P0N2"/>
<dbReference type="RefSeq" id="XP_012188261.1">
    <property type="nucleotide sequence ID" value="XM_012332871.1"/>
</dbReference>
<dbReference type="Proteomes" id="UP000014071">
    <property type="component" value="Unassembled WGS sequence"/>
</dbReference>
<gene>
    <name evidence="1" type="ORF">PHSY_002247</name>
</gene>